<proteinExistence type="predicted"/>
<dbReference type="OrthoDB" id="568248at2759"/>
<feature type="compositionally biased region" description="Basic and acidic residues" evidence="1">
    <location>
        <begin position="330"/>
        <end position="347"/>
    </location>
</feature>
<dbReference type="EMBL" id="KZ305052">
    <property type="protein sequence ID" value="PIA35438.1"/>
    <property type="molecule type" value="Genomic_DNA"/>
</dbReference>
<gene>
    <name evidence="2" type="ORF">AQUCO_03500067v1</name>
</gene>
<dbReference type="PANTHER" id="PTHR35698:SF2">
    <property type="entry name" value="DNA-BINDING PROTEIN RHL1"/>
    <property type="match status" value="1"/>
</dbReference>
<evidence type="ECO:0000313" key="3">
    <source>
        <dbReference type="Proteomes" id="UP000230069"/>
    </source>
</evidence>
<dbReference type="FunCoup" id="A0A2G5CVZ8">
    <property type="interactions" value="1828"/>
</dbReference>
<protein>
    <recommendedName>
        <fullName evidence="4">DNA-binding protein RHL1</fullName>
    </recommendedName>
</protein>
<feature type="region of interest" description="Disordered" evidence="1">
    <location>
        <begin position="237"/>
        <end position="315"/>
    </location>
</feature>
<dbReference type="Proteomes" id="UP000230069">
    <property type="component" value="Unassembled WGS sequence"/>
</dbReference>
<feature type="compositionally biased region" description="Polar residues" evidence="1">
    <location>
        <begin position="286"/>
        <end position="303"/>
    </location>
</feature>
<accession>A0A2G5CVZ8</accession>
<evidence type="ECO:0008006" key="4">
    <source>
        <dbReference type="Google" id="ProtNLM"/>
    </source>
</evidence>
<evidence type="ECO:0000256" key="1">
    <source>
        <dbReference type="SAM" id="MobiDB-lite"/>
    </source>
</evidence>
<dbReference type="AlphaFoldDB" id="A0A2G5CVZ8"/>
<name>A0A2G5CVZ8_AQUCA</name>
<dbReference type="PANTHER" id="PTHR35698">
    <property type="entry name" value="DNA-BINDING PROTEIN RHL1"/>
    <property type="match status" value="1"/>
</dbReference>
<sequence length="389" mass="43222">MVRATSKKIENDDDRSRLKKLALSRNLLSQTPSKPSSTLSLSKTVLKHHGKDIMKKSQRKNRFLFSFPGLLGPITGGKVGELKDLGTMKPILYLDFPQGRVKMFGTIVYPKNRYLTLHFSKGGKNVMCEDHFDNMVVFSDAWWIGTKDENPEEVQLEFPKNLIKGKHTDADFKGGAGAGATSEQKPGPNKPRKEYVETETPSTDVEDVSEDFDSLNEKNKDLMEVLPVRSSTRTAGRKFKFTEPSSVDNSTESDSDSSKVRKGVKQTLDDETEDASLVGHAIDNPNVATKTNLPQQKQQSSIPVKSKEISSSKRGPLVQATISNLFSKAKAKDAGGSDEVTRIEGRKSVIGSRTKKKQSQVEDDDIEEFSTESELFVQDIEESDEDWVA</sequence>
<feature type="region of interest" description="Disordered" evidence="1">
    <location>
        <begin position="330"/>
        <end position="389"/>
    </location>
</feature>
<reference evidence="2 3" key="1">
    <citation type="submission" date="2017-09" db="EMBL/GenBank/DDBJ databases">
        <title>WGS assembly of Aquilegia coerulea Goldsmith.</title>
        <authorList>
            <person name="Hodges S."/>
            <person name="Kramer E."/>
            <person name="Nordborg M."/>
            <person name="Tomkins J."/>
            <person name="Borevitz J."/>
            <person name="Derieg N."/>
            <person name="Yan J."/>
            <person name="Mihaltcheva S."/>
            <person name="Hayes R.D."/>
            <person name="Rokhsar D."/>
        </authorList>
    </citation>
    <scope>NUCLEOTIDE SEQUENCE [LARGE SCALE GENOMIC DNA]</scope>
    <source>
        <strain evidence="3">cv. Goldsmith</strain>
    </source>
</reference>
<dbReference type="STRING" id="218851.A0A2G5CVZ8"/>
<dbReference type="InterPro" id="IPR038859">
    <property type="entry name" value="RHL1"/>
</dbReference>
<dbReference type="GO" id="GO:0042023">
    <property type="term" value="P:DNA endoreduplication"/>
    <property type="evidence" value="ECO:0007669"/>
    <property type="project" value="InterPro"/>
</dbReference>
<dbReference type="InParanoid" id="A0A2G5CVZ8"/>
<feature type="compositionally biased region" description="Acidic residues" evidence="1">
    <location>
        <begin position="361"/>
        <end position="371"/>
    </location>
</feature>
<feature type="compositionally biased region" description="Polar residues" evidence="1">
    <location>
        <begin position="243"/>
        <end position="252"/>
    </location>
</feature>
<evidence type="ECO:0000313" key="2">
    <source>
        <dbReference type="EMBL" id="PIA35438.1"/>
    </source>
</evidence>
<feature type="compositionally biased region" description="Acidic residues" evidence="1">
    <location>
        <begin position="379"/>
        <end position="389"/>
    </location>
</feature>
<feature type="compositionally biased region" description="Acidic residues" evidence="1">
    <location>
        <begin position="204"/>
        <end position="214"/>
    </location>
</feature>
<dbReference type="GO" id="GO:0003677">
    <property type="term" value="F:DNA binding"/>
    <property type="evidence" value="ECO:0007669"/>
    <property type="project" value="InterPro"/>
</dbReference>
<organism evidence="2 3">
    <name type="scientific">Aquilegia coerulea</name>
    <name type="common">Rocky mountain columbine</name>
    <dbReference type="NCBI Taxonomy" id="218851"/>
    <lineage>
        <taxon>Eukaryota</taxon>
        <taxon>Viridiplantae</taxon>
        <taxon>Streptophyta</taxon>
        <taxon>Embryophyta</taxon>
        <taxon>Tracheophyta</taxon>
        <taxon>Spermatophyta</taxon>
        <taxon>Magnoliopsida</taxon>
        <taxon>Ranunculales</taxon>
        <taxon>Ranunculaceae</taxon>
        <taxon>Thalictroideae</taxon>
        <taxon>Aquilegia</taxon>
    </lineage>
</organism>
<keyword evidence="3" id="KW-1185">Reference proteome</keyword>
<feature type="region of interest" description="Disordered" evidence="1">
    <location>
        <begin position="169"/>
        <end position="218"/>
    </location>
</feature>